<dbReference type="RefSeq" id="WP_133583505.1">
    <property type="nucleotide sequence ID" value="NZ_SNYV01000011.1"/>
</dbReference>
<organism evidence="6 7">
    <name type="scientific">Sphingobacterium yanglingense</name>
    <dbReference type="NCBI Taxonomy" id="1437280"/>
    <lineage>
        <taxon>Bacteria</taxon>
        <taxon>Pseudomonadati</taxon>
        <taxon>Bacteroidota</taxon>
        <taxon>Sphingobacteriia</taxon>
        <taxon>Sphingobacteriales</taxon>
        <taxon>Sphingobacteriaceae</taxon>
        <taxon>Sphingobacterium</taxon>
    </lineage>
</organism>
<keyword evidence="4" id="KW-0720">Serine protease</keyword>
<dbReference type="SUPFAM" id="SSF52317">
    <property type="entry name" value="Class I glutamine amidotransferase-like"/>
    <property type="match status" value="1"/>
</dbReference>
<protein>
    <submittedName>
        <fullName evidence="6">Cyanophycinase</fullName>
    </submittedName>
</protein>
<dbReference type="Proteomes" id="UP000295292">
    <property type="component" value="Unassembled WGS sequence"/>
</dbReference>
<dbReference type="GO" id="GO:0006508">
    <property type="term" value="P:proteolysis"/>
    <property type="evidence" value="ECO:0007669"/>
    <property type="project" value="UniProtKB-KW"/>
</dbReference>
<dbReference type="AlphaFoldDB" id="A0A4V3DE47"/>
<proteinExistence type="inferred from homology"/>
<evidence type="ECO:0000313" key="7">
    <source>
        <dbReference type="Proteomes" id="UP000295292"/>
    </source>
</evidence>
<keyword evidence="3" id="KW-0378">Hydrolase</keyword>
<dbReference type="OrthoDB" id="9799980at2"/>
<dbReference type="PANTHER" id="PTHR36175">
    <property type="entry name" value="CYANOPHYCINASE"/>
    <property type="match status" value="1"/>
</dbReference>
<dbReference type="PANTHER" id="PTHR36175:SF1">
    <property type="entry name" value="CYANOPHYCINASE"/>
    <property type="match status" value="1"/>
</dbReference>
<evidence type="ECO:0000256" key="1">
    <source>
        <dbReference type="ARBA" id="ARBA00006534"/>
    </source>
</evidence>
<accession>A0A4V3DE47</accession>
<dbReference type="InterPro" id="IPR029062">
    <property type="entry name" value="Class_I_gatase-like"/>
</dbReference>
<comment type="caution">
    <text evidence="6">The sequence shown here is derived from an EMBL/GenBank/DDBJ whole genome shotgun (WGS) entry which is preliminary data.</text>
</comment>
<feature type="chain" id="PRO_5020945350" evidence="5">
    <location>
        <begin position="22"/>
        <end position="528"/>
    </location>
</feature>
<name>A0A4V3DE47_9SPHI</name>
<sequence length="528" mass="57449">MKFIYIAWLLGAVVFTTPAVAQVDDVHSHWTGTWQTMGPPTGTLMIIGGAASEDNYDYFMSLVGDPAASIVFIPTAGDVVDETNSAYQGLVKAGATNITILHTKKRDVADSESFVAPLKSARAVFIGGGFQKRLAEAYLNTLTHQLMFEVLAKGGVIAGSSAGASIQGSYLYGGGPEQKMGFGFMKQSIIGQHYIRRNRMGSIAKILNQEVGLLGFGIDEATAVIVKGDVLEVVGEGKVAMYNPMRNGYTTDSPQEYLFSGDRYDVHLREIIHRSQVLSESVWTADQRAELMERINGTTGRGSFAGKVMIYGSHKLTDSDIGFFLEKLNKPAAKIVVLSTGNDALRTEGLDLVRQLDRLGGQHGVLLHTINSAKANTDDITALLKDADAVWIDDTRSWQLADTYLYTAVHKEMLDLLQRGGVITGNGAGAAMLSARLFGEPEKYGWHYGFGFVNNTMIVRPDQDQKSLGQMKAVLKQNKRLKAIILNEDSKLLVEGGRLRLLEGKPIFVYHAGAHKTKIAVGKDIVLN</sequence>
<dbReference type="CDD" id="cd03145">
    <property type="entry name" value="GAT1_cyanophycinase"/>
    <property type="match status" value="1"/>
</dbReference>
<evidence type="ECO:0000256" key="4">
    <source>
        <dbReference type="ARBA" id="ARBA00022825"/>
    </source>
</evidence>
<comment type="similarity">
    <text evidence="1">Belongs to the peptidase S51 family.</text>
</comment>
<dbReference type="Gene3D" id="3.40.50.880">
    <property type="match status" value="2"/>
</dbReference>
<reference evidence="6 7" key="1">
    <citation type="submission" date="2019-03" db="EMBL/GenBank/DDBJ databases">
        <title>Genomic Encyclopedia of Archaeal and Bacterial Type Strains, Phase II (KMG-II): from individual species to whole genera.</title>
        <authorList>
            <person name="Goeker M."/>
        </authorList>
    </citation>
    <scope>NUCLEOTIDE SEQUENCE [LARGE SCALE GENOMIC DNA]</scope>
    <source>
        <strain evidence="6 7">DSM 28353</strain>
    </source>
</reference>
<keyword evidence="2" id="KW-0645">Protease</keyword>
<dbReference type="EMBL" id="SNYV01000011">
    <property type="protein sequence ID" value="TDQ79739.1"/>
    <property type="molecule type" value="Genomic_DNA"/>
</dbReference>
<gene>
    <name evidence="6" type="ORF">CLV99_1187</name>
</gene>
<dbReference type="GO" id="GO:0008236">
    <property type="term" value="F:serine-type peptidase activity"/>
    <property type="evidence" value="ECO:0007669"/>
    <property type="project" value="UniProtKB-KW"/>
</dbReference>
<dbReference type="InterPro" id="IPR005320">
    <property type="entry name" value="Peptidase_S51"/>
</dbReference>
<dbReference type="Pfam" id="PF03575">
    <property type="entry name" value="Peptidase_S51"/>
    <property type="match status" value="1"/>
</dbReference>
<keyword evidence="5" id="KW-0732">Signal</keyword>
<evidence type="ECO:0000256" key="2">
    <source>
        <dbReference type="ARBA" id="ARBA00022670"/>
    </source>
</evidence>
<evidence type="ECO:0000256" key="5">
    <source>
        <dbReference type="SAM" id="SignalP"/>
    </source>
</evidence>
<evidence type="ECO:0000256" key="3">
    <source>
        <dbReference type="ARBA" id="ARBA00022801"/>
    </source>
</evidence>
<keyword evidence="7" id="KW-1185">Reference proteome</keyword>
<evidence type="ECO:0000313" key="6">
    <source>
        <dbReference type="EMBL" id="TDQ79739.1"/>
    </source>
</evidence>
<feature type="signal peptide" evidence="5">
    <location>
        <begin position="1"/>
        <end position="21"/>
    </location>
</feature>